<proteinExistence type="predicted"/>
<dbReference type="Pfam" id="PF03085">
    <property type="entry name" value="RAP-1"/>
    <property type="match status" value="1"/>
</dbReference>
<feature type="chain" id="PRO_5014144165" evidence="2">
    <location>
        <begin position="22"/>
        <end position="499"/>
    </location>
</feature>
<feature type="compositionally biased region" description="Polar residues" evidence="1">
    <location>
        <begin position="418"/>
        <end position="429"/>
    </location>
</feature>
<keyword evidence="4" id="KW-1185">Reference proteome</keyword>
<evidence type="ECO:0000256" key="2">
    <source>
        <dbReference type="SAM" id="SignalP"/>
    </source>
</evidence>
<dbReference type="AlphaFoldDB" id="A0A2H6KBL8"/>
<feature type="compositionally biased region" description="Acidic residues" evidence="1">
    <location>
        <begin position="441"/>
        <end position="464"/>
    </location>
</feature>
<evidence type="ECO:0000313" key="4">
    <source>
        <dbReference type="Proteomes" id="UP000236319"/>
    </source>
</evidence>
<feature type="signal peptide" evidence="2">
    <location>
        <begin position="1"/>
        <end position="21"/>
    </location>
</feature>
<feature type="compositionally biased region" description="Low complexity" evidence="1">
    <location>
        <begin position="430"/>
        <end position="440"/>
    </location>
</feature>
<keyword evidence="2" id="KW-0732">Signal</keyword>
<dbReference type="GeneID" id="39874156"/>
<feature type="region of interest" description="Disordered" evidence="1">
    <location>
        <begin position="394"/>
        <end position="476"/>
    </location>
</feature>
<dbReference type="OrthoDB" id="366419at2759"/>
<gene>
    <name evidence="3" type="ORF">BOVATA_018790</name>
</gene>
<dbReference type="Proteomes" id="UP000236319">
    <property type="component" value="Unassembled WGS sequence"/>
</dbReference>
<feature type="compositionally biased region" description="Acidic residues" evidence="1">
    <location>
        <begin position="399"/>
        <end position="416"/>
    </location>
</feature>
<evidence type="ECO:0000313" key="3">
    <source>
        <dbReference type="EMBL" id="GBE60386.1"/>
    </source>
</evidence>
<sequence length="499" mass="56458">MANYSLLLIAFCALSLRSAFSLRYDQHAMIMAPEGPIVPEVDVDQATKELVEEGEHIEKAMQEEIGLITDSTTAAMCQGSKDEAHCASRISTYVARCKEGDCLSIDAVGYPQNKTFQQLILPDPYQLHAAFVLFKNCRRNASKRWLDRFWMRFSREGRYGAYNSFSLNVLRRNLFEEGDVSALHAFVQKYFYMTAIYYKTYLSLDAINAKIFNKIALAKYILGPKIRRSLKKIVESNKPSDLAANDMNIIRPLTYGYRHYMASQIPALPFFAYRFSTMVIKTLVDNLSGVKQQPWYKRWFGKVKSLFTGKDTSKEAYEIEVPAVIEKTEPVVEEQSVFGKVKDKIGNVLKKSIFRKDTQNVRHSHLSEEDIMGDLSTADALLEPVLDVMENQAVTEGDGKDEAEDTPLPNENDEAEAVQQNADAPSKGSQGAQEEPAGAAEGEEEEETEEQEPEAEKVDDDEKEESSNGGYKKFFKNILDTSKITDAARNIKFPTKYFR</sequence>
<protein>
    <submittedName>
        <fullName evidence="3">Rhoptry-associated 1, putative</fullName>
    </submittedName>
</protein>
<dbReference type="VEuPathDB" id="PiroplasmaDB:BOVATA_018790"/>
<dbReference type="InterPro" id="IPR004318">
    <property type="entry name" value="RAP-1"/>
</dbReference>
<accession>A0A2H6KBL8</accession>
<organism evidence="3 4">
    <name type="scientific">Babesia ovata</name>
    <dbReference type="NCBI Taxonomy" id="189622"/>
    <lineage>
        <taxon>Eukaryota</taxon>
        <taxon>Sar</taxon>
        <taxon>Alveolata</taxon>
        <taxon>Apicomplexa</taxon>
        <taxon>Aconoidasida</taxon>
        <taxon>Piroplasmida</taxon>
        <taxon>Babesiidae</taxon>
        <taxon>Babesia</taxon>
    </lineage>
</organism>
<reference evidence="3 4" key="1">
    <citation type="journal article" date="2017" name="BMC Genomics">
        <title>Whole-genome assembly of Babesia ovata and comparative genomics between closely related pathogens.</title>
        <authorList>
            <person name="Yamagishi J."/>
            <person name="Asada M."/>
            <person name="Hakimi H."/>
            <person name="Tanaka T.Q."/>
            <person name="Sugimoto C."/>
            <person name="Kawazu S."/>
        </authorList>
    </citation>
    <scope>NUCLEOTIDE SEQUENCE [LARGE SCALE GENOMIC DNA]</scope>
    <source>
        <strain evidence="3 4">Miyake</strain>
    </source>
</reference>
<dbReference type="EMBL" id="BDSA01000002">
    <property type="protein sequence ID" value="GBE60386.1"/>
    <property type="molecule type" value="Genomic_DNA"/>
</dbReference>
<name>A0A2H6KBL8_9APIC</name>
<comment type="caution">
    <text evidence="3">The sequence shown here is derived from an EMBL/GenBank/DDBJ whole genome shotgun (WGS) entry which is preliminary data.</text>
</comment>
<dbReference type="RefSeq" id="XP_028866629.1">
    <property type="nucleotide sequence ID" value="XM_029010796.1"/>
</dbReference>
<evidence type="ECO:0000256" key="1">
    <source>
        <dbReference type="SAM" id="MobiDB-lite"/>
    </source>
</evidence>